<dbReference type="Proteomes" id="UP000028864">
    <property type="component" value="Unassembled WGS sequence"/>
</dbReference>
<feature type="region of interest" description="Disordered" evidence="1">
    <location>
        <begin position="352"/>
        <end position="386"/>
    </location>
</feature>
<accession>A0AAV2WPX9</accession>
<name>A0AAV2WPX9_MYCNE</name>
<evidence type="ECO:0000313" key="2">
    <source>
        <dbReference type="EMBL" id="CDQ45988.1"/>
    </source>
</evidence>
<feature type="compositionally biased region" description="Polar residues" evidence="1">
    <location>
        <begin position="363"/>
        <end position="374"/>
    </location>
</feature>
<feature type="region of interest" description="Disordered" evidence="1">
    <location>
        <begin position="86"/>
        <end position="110"/>
    </location>
</feature>
<proteinExistence type="predicted"/>
<feature type="compositionally biased region" description="Basic and acidic residues" evidence="1">
    <location>
        <begin position="88"/>
        <end position="97"/>
    </location>
</feature>
<reference evidence="2" key="1">
    <citation type="submission" date="2014-05" db="EMBL/GenBank/DDBJ databases">
        <authorList>
            <person name="Urmite Genomes"/>
        </authorList>
    </citation>
    <scope>NUCLEOTIDE SEQUENCE</scope>
    <source>
        <strain evidence="2">DSM 44074</strain>
    </source>
</reference>
<dbReference type="AlphaFoldDB" id="A0AAV2WPX9"/>
<organism evidence="2 3">
    <name type="scientific">Mycolicibacterium neoaurum</name>
    <name type="common">Mycobacterium neoaurum</name>
    <dbReference type="NCBI Taxonomy" id="1795"/>
    <lineage>
        <taxon>Bacteria</taxon>
        <taxon>Bacillati</taxon>
        <taxon>Actinomycetota</taxon>
        <taxon>Actinomycetes</taxon>
        <taxon>Mycobacteriales</taxon>
        <taxon>Mycobacteriaceae</taxon>
        <taxon>Mycolicibacterium</taxon>
    </lineage>
</organism>
<evidence type="ECO:0000256" key="1">
    <source>
        <dbReference type="SAM" id="MobiDB-lite"/>
    </source>
</evidence>
<reference evidence="2" key="2">
    <citation type="submission" date="2015-09" db="EMBL/GenBank/DDBJ databases">
        <title>Draft genome sequence of Mycobacterium neoaurum DSM 44074.</title>
        <authorList>
            <person name="Croce O."/>
            <person name="Robert C."/>
            <person name="Raoult D."/>
            <person name="Drancourt M."/>
        </authorList>
    </citation>
    <scope>NUCLEOTIDE SEQUENCE</scope>
    <source>
        <strain evidence="2">DSM 44074</strain>
    </source>
</reference>
<protein>
    <submittedName>
        <fullName evidence="2">Uncharacterized protein</fullName>
    </submittedName>
</protein>
<sequence>MLGGGEAAHRDGDRLRPGSRALAAVGITQQWGGDPIALGGVGEGPAALVAIPLLIDLGIVTGQPAQHLSAPVIGALRTTRGAVFADAGRGHQVERPGAEPVGGPRERTDRTDLHGVAGEVRVEGLTVGDADLLQRTAFQQLDERVAGDLVGEPGAPGAEHTTLAIQQHLCREVDGLRIGPFHIGETRVRTTVRHRLVLQRALATLVAYRAVQRMIDQQQLHHAVLRLVGDLGGQLGAHHHVRGDRRRTGRQRFALSLDLHQALPTRPDRVQQRVIAEAGDLDAHQFGGPDEQRALRHADPVAVDGQRHHLHGGGVVGRSGERHARAPSFSASRLMYPQKWPWPGVHVSARGVMVTGRPPPWRTPSTRAGRTGTPTPDGPSTRRGST</sequence>
<evidence type="ECO:0000313" key="3">
    <source>
        <dbReference type="Proteomes" id="UP000028864"/>
    </source>
</evidence>
<gene>
    <name evidence="2" type="ORF">BN1047_03891</name>
</gene>
<dbReference type="EMBL" id="LK021340">
    <property type="protein sequence ID" value="CDQ45988.1"/>
    <property type="molecule type" value="Genomic_DNA"/>
</dbReference>